<dbReference type="GO" id="GO:0007219">
    <property type="term" value="P:Notch signaling pathway"/>
    <property type="evidence" value="ECO:0007669"/>
    <property type="project" value="UniProtKB-KW"/>
</dbReference>
<comment type="subcellular location">
    <subcellularLocation>
        <location evidence="1">Membrane</location>
        <topology evidence="1">Single-pass type I membrane protein</topology>
    </subcellularLocation>
    <subcellularLocation>
        <location evidence="2">Secreted</location>
    </subcellularLocation>
</comment>
<dbReference type="AlphaFoldDB" id="A0AAJ7UHA5"/>
<dbReference type="Gene3D" id="2.60.120.200">
    <property type="match status" value="2"/>
</dbReference>
<dbReference type="InterPro" id="IPR009030">
    <property type="entry name" value="Growth_fac_rcpt_cys_sf"/>
</dbReference>
<evidence type="ECO:0000259" key="18">
    <source>
        <dbReference type="PROSITE" id="PS50026"/>
    </source>
</evidence>
<feature type="domain" description="Gla" evidence="19">
    <location>
        <begin position="40"/>
        <end position="86"/>
    </location>
</feature>
<keyword evidence="12" id="KW-0472">Membrane</keyword>
<dbReference type="FunFam" id="4.10.740.10:FF:000001">
    <property type="entry name" value="vitamin K-dependent protein S"/>
    <property type="match status" value="1"/>
</dbReference>
<keyword evidence="13 15" id="KW-1015">Disulfide bond</keyword>
<dbReference type="SUPFAM" id="SSF57184">
    <property type="entry name" value="Growth factor receptor domain"/>
    <property type="match status" value="1"/>
</dbReference>
<evidence type="ECO:0000256" key="12">
    <source>
        <dbReference type="ARBA" id="ARBA00023136"/>
    </source>
</evidence>
<evidence type="ECO:0000256" key="15">
    <source>
        <dbReference type="PROSITE-ProRule" id="PRU00076"/>
    </source>
</evidence>
<dbReference type="PRINTS" id="PR00001">
    <property type="entry name" value="GLABLOOD"/>
</dbReference>
<dbReference type="InterPro" id="IPR035972">
    <property type="entry name" value="GLA-like_dom_SF"/>
</dbReference>
<evidence type="ECO:0000256" key="1">
    <source>
        <dbReference type="ARBA" id="ARBA00004479"/>
    </source>
</evidence>
<dbReference type="Gene3D" id="2.10.25.10">
    <property type="entry name" value="Laminin"/>
    <property type="match status" value="2"/>
</dbReference>
<evidence type="ECO:0000256" key="5">
    <source>
        <dbReference type="ARBA" id="ARBA00022525"/>
    </source>
</evidence>
<keyword evidence="14" id="KW-0325">Glycoprotein</keyword>
<dbReference type="InterPro" id="IPR000152">
    <property type="entry name" value="EGF-type_Asp/Asn_hydroxyl_site"/>
</dbReference>
<keyword evidence="6 15" id="KW-0245">EGF-like domain</keyword>
<keyword evidence="4" id="KW-0301">Gamma-carboxyglutamic acid</keyword>
<evidence type="ECO:0000256" key="14">
    <source>
        <dbReference type="ARBA" id="ARBA00023180"/>
    </source>
</evidence>
<sequence length="480" mass="52743">MAAGMVMVLVATTAVMVQGLFLRPDEAGAFLGRVRRANDKGLLKLEERRQGDLERECVEESCSHEEAREVFENVPETEYFYPRYQECSRKLGAAPRSDDDAKRIFKGCVRALPNQCSPPPCRAESSSGCVDLQGDFACRCLPGWTGKTCSEVWSECVELRCEQGCSESAGSVRCYCEGRNGSTLATDQRSCQPIHTCAPVSDQKDPTFFYLGMNFNKGPAIFMRFKLQKLTRPMSTFELRTFDPEGLVFYGETGGHSNWFLLALHNGQLEVQMKDTNGKLVTTGGKPVNDGQWHQVSVEKTLSHVIVKVDGEEVINVNNPGHISNGVDPNSELEISVAGLPPSAPDMLRPMNVRLDGCIRNWDWMGQDTAWISGALRDEPSRQCYRNVEPGSFLPGAGHAEFNTLSYAVRKPSAVGPSAEGDADGDGWRLQLRLELRPSRDQAVLVALVRNGTDAELTVALTHAARGAVGTPARQQQLVP</sequence>
<dbReference type="PROSITE" id="PS50998">
    <property type="entry name" value="GLA_2"/>
    <property type="match status" value="1"/>
</dbReference>
<dbReference type="PROSITE" id="PS00022">
    <property type="entry name" value="EGF_1"/>
    <property type="match status" value="1"/>
</dbReference>
<dbReference type="PANTHER" id="PTHR24040:SF13">
    <property type="entry name" value="FIBROPELLIN-1"/>
    <property type="match status" value="1"/>
</dbReference>
<dbReference type="FunFam" id="2.60.120.200:FF:000077">
    <property type="entry name" value="vitamin K-dependent protein S"/>
    <property type="match status" value="1"/>
</dbReference>
<name>A0AAJ7UHA5_PETMA</name>
<evidence type="ECO:0000259" key="19">
    <source>
        <dbReference type="PROSITE" id="PS50998"/>
    </source>
</evidence>
<dbReference type="Gene3D" id="4.10.740.10">
    <property type="entry name" value="Coagulation Factor IX"/>
    <property type="match status" value="1"/>
</dbReference>
<evidence type="ECO:0000256" key="7">
    <source>
        <dbReference type="ARBA" id="ARBA00022692"/>
    </source>
</evidence>
<evidence type="ECO:0000313" key="20">
    <source>
        <dbReference type="Proteomes" id="UP001318040"/>
    </source>
</evidence>
<dbReference type="InterPro" id="IPR001881">
    <property type="entry name" value="EGF-like_Ca-bd_dom"/>
</dbReference>
<evidence type="ECO:0000256" key="13">
    <source>
        <dbReference type="ARBA" id="ARBA00023157"/>
    </source>
</evidence>
<dbReference type="PROSITE" id="PS00010">
    <property type="entry name" value="ASX_HYDROXYL"/>
    <property type="match status" value="1"/>
</dbReference>
<dbReference type="InterPro" id="IPR051145">
    <property type="entry name" value="GAS-SHBG-PROS"/>
</dbReference>
<keyword evidence="8" id="KW-0677">Repeat</keyword>
<keyword evidence="20" id="KW-1185">Reference proteome</keyword>
<dbReference type="SUPFAM" id="SSF57630">
    <property type="entry name" value="GLA-domain"/>
    <property type="match status" value="1"/>
</dbReference>
<keyword evidence="11" id="KW-1133">Transmembrane helix</keyword>
<evidence type="ECO:0000256" key="3">
    <source>
        <dbReference type="ARBA" id="ARBA00022473"/>
    </source>
</evidence>
<keyword evidence="9" id="KW-0106">Calcium</keyword>
<evidence type="ECO:0000256" key="9">
    <source>
        <dbReference type="ARBA" id="ARBA00022837"/>
    </source>
</evidence>
<dbReference type="Pfam" id="PF00054">
    <property type="entry name" value="Laminin_G_1"/>
    <property type="match status" value="1"/>
</dbReference>
<feature type="chain" id="PRO_5042568631" evidence="16">
    <location>
        <begin position="20"/>
        <end position="480"/>
    </location>
</feature>
<proteinExistence type="predicted"/>
<evidence type="ECO:0000256" key="16">
    <source>
        <dbReference type="SAM" id="SignalP"/>
    </source>
</evidence>
<dbReference type="InterPro" id="IPR001791">
    <property type="entry name" value="Laminin_G"/>
</dbReference>
<dbReference type="PROSITE" id="PS01186">
    <property type="entry name" value="EGF_2"/>
    <property type="match status" value="1"/>
</dbReference>
<evidence type="ECO:0000313" key="21">
    <source>
        <dbReference type="RefSeq" id="XP_032836277.1"/>
    </source>
</evidence>
<dbReference type="GO" id="GO:0016020">
    <property type="term" value="C:membrane"/>
    <property type="evidence" value="ECO:0007669"/>
    <property type="project" value="UniProtKB-SubCell"/>
</dbReference>
<dbReference type="InterPro" id="IPR013320">
    <property type="entry name" value="ConA-like_dom_sf"/>
</dbReference>
<dbReference type="InterPro" id="IPR000742">
    <property type="entry name" value="EGF"/>
</dbReference>
<comment type="caution">
    <text evidence="15">Lacks conserved residue(s) required for the propagation of feature annotation.</text>
</comment>
<dbReference type="Proteomes" id="UP001318040">
    <property type="component" value="Chromosome 67"/>
</dbReference>
<evidence type="ECO:0000259" key="17">
    <source>
        <dbReference type="PROSITE" id="PS50025"/>
    </source>
</evidence>
<keyword evidence="10" id="KW-0914">Notch signaling pathway</keyword>
<evidence type="ECO:0000256" key="8">
    <source>
        <dbReference type="ARBA" id="ARBA00022737"/>
    </source>
</evidence>
<evidence type="ECO:0000256" key="4">
    <source>
        <dbReference type="ARBA" id="ARBA00022479"/>
    </source>
</evidence>
<dbReference type="InterPro" id="IPR017857">
    <property type="entry name" value="Coagulation_fac-like_Gla_dom"/>
</dbReference>
<feature type="signal peptide" evidence="16">
    <location>
        <begin position="1"/>
        <end position="19"/>
    </location>
</feature>
<dbReference type="InterPro" id="IPR000294">
    <property type="entry name" value="GLA_domain"/>
</dbReference>
<dbReference type="PROSITE" id="PS50026">
    <property type="entry name" value="EGF_3"/>
    <property type="match status" value="1"/>
</dbReference>
<reference evidence="21" key="1">
    <citation type="submission" date="2025-08" db="UniProtKB">
        <authorList>
            <consortium name="RefSeq"/>
        </authorList>
    </citation>
    <scope>IDENTIFICATION</scope>
    <source>
        <tissue evidence="21">Sperm</tissue>
    </source>
</reference>
<dbReference type="PANTHER" id="PTHR24040">
    <property type="entry name" value="LAMININ G-LIKE DOMAIN-CONTAINING PROTEIN"/>
    <property type="match status" value="1"/>
</dbReference>
<dbReference type="CDD" id="cd00110">
    <property type="entry name" value="LamG"/>
    <property type="match status" value="1"/>
</dbReference>
<keyword evidence="5" id="KW-0964">Secreted</keyword>
<dbReference type="KEGG" id="pmrn:116957929"/>
<organism evidence="20 21">
    <name type="scientific">Petromyzon marinus</name>
    <name type="common">Sea lamprey</name>
    <dbReference type="NCBI Taxonomy" id="7757"/>
    <lineage>
        <taxon>Eukaryota</taxon>
        <taxon>Metazoa</taxon>
        <taxon>Chordata</taxon>
        <taxon>Craniata</taxon>
        <taxon>Vertebrata</taxon>
        <taxon>Cyclostomata</taxon>
        <taxon>Hyperoartia</taxon>
        <taxon>Petromyzontiformes</taxon>
        <taxon>Petromyzontidae</taxon>
        <taxon>Petromyzon</taxon>
    </lineage>
</organism>
<keyword evidence="16" id="KW-0732">Signal</keyword>
<accession>A0AAJ7UHA5</accession>
<dbReference type="RefSeq" id="XP_032836277.1">
    <property type="nucleotide sequence ID" value="XM_032980386.1"/>
</dbReference>
<dbReference type="PROSITE" id="PS00011">
    <property type="entry name" value="GLA_1"/>
    <property type="match status" value="1"/>
</dbReference>
<feature type="domain" description="Laminin G" evidence="17">
    <location>
        <begin position="212"/>
        <end position="384"/>
    </location>
</feature>
<dbReference type="SMART" id="SM00069">
    <property type="entry name" value="GLA"/>
    <property type="match status" value="1"/>
</dbReference>
<dbReference type="GO" id="GO:0005509">
    <property type="term" value="F:calcium ion binding"/>
    <property type="evidence" value="ECO:0007669"/>
    <property type="project" value="InterPro"/>
</dbReference>
<dbReference type="GO" id="GO:0005576">
    <property type="term" value="C:extracellular region"/>
    <property type="evidence" value="ECO:0007669"/>
    <property type="project" value="UniProtKB-SubCell"/>
</dbReference>
<keyword evidence="3" id="KW-0217">Developmental protein</keyword>
<dbReference type="SMART" id="SM00179">
    <property type="entry name" value="EGF_CA"/>
    <property type="match status" value="1"/>
</dbReference>
<keyword evidence="7" id="KW-0812">Transmembrane</keyword>
<feature type="non-terminal residue" evidence="21">
    <location>
        <position position="480"/>
    </location>
</feature>
<evidence type="ECO:0000256" key="11">
    <source>
        <dbReference type="ARBA" id="ARBA00022989"/>
    </source>
</evidence>
<evidence type="ECO:0000256" key="2">
    <source>
        <dbReference type="ARBA" id="ARBA00004613"/>
    </source>
</evidence>
<dbReference type="SMART" id="SM00282">
    <property type="entry name" value="LamG"/>
    <property type="match status" value="1"/>
</dbReference>
<dbReference type="SMART" id="SM00181">
    <property type="entry name" value="EGF"/>
    <property type="match status" value="2"/>
</dbReference>
<protein>
    <submittedName>
        <fullName evidence="21">Growth arrest-specific protein 6-like</fullName>
    </submittedName>
</protein>
<dbReference type="SUPFAM" id="SSF49899">
    <property type="entry name" value="Concanavalin A-like lectins/glucanases"/>
    <property type="match status" value="1"/>
</dbReference>
<dbReference type="Pfam" id="PF00594">
    <property type="entry name" value="Gla"/>
    <property type="match status" value="1"/>
</dbReference>
<dbReference type="PROSITE" id="PS50025">
    <property type="entry name" value="LAM_G_DOMAIN"/>
    <property type="match status" value="1"/>
</dbReference>
<dbReference type="FunFam" id="2.10.25.10:FF:000146">
    <property type="entry name" value="Putative neurogenic locus notch"/>
    <property type="match status" value="1"/>
</dbReference>
<evidence type="ECO:0000256" key="6">
    <source>
        <dbReference type="ARBA" id="ARBA00022536"/>
    </source>
</evidence>
<feature type="disulfide bond" evidence="15">
    <location>
        <begin position="121"/>
        <end position="138"/>
    </location>
</feature>
<feature type="disulfide bond" evidence="15">
    <location>
        <begin position="140"/>
        <end position="149"/>
    </location>
</feature>
<gene>
    <name evidence="21" type="primary">LOC116957929</name>
</gene>
<evidence type="ECO:0000256" key="10">
    <source>
        <dbReference type="ARBA" id="ARBA00022976"/>
    </source>
</evidence>
<dbReference type="CDD" id="cd00054">
    <property type="entry name" value="EGF_CA"/>
    <property type="match status" value="1"/>
</dbReference>
<feature type="domain" description="EGF-like" evidence="18">
    <location>
        <begin position="112"/>
        <end position="150"/>
    </location>
</feature>